<evidence type="ECO:0000313" key="11">
    <source>
        <dbReference type="Proteomes" id="UP000319836"/>
    </source>
</evidence>
<evidence type="ECO:0000256" key="3">
    <source>
        <dbReference type="ARBA" id="ARBA00022452"/>
    </source>
</evidence>
<feature type="chain" id="PRO_5021792700" description="TonB-dependent receptor-like beta-barrel domain-containing protein" evidence="8">
    <location>
        <begin position="22"/>
        <end position="818"/>
    </location>
</feature>
<comment type="subcellular location">
    <subcellularLocation>
        <location evidence="1">Cell outer membrane</location>
        <topology evidence="1">Multi-pass membrane protein</topology>
    </subcellularLocation>
</comment>
<evidence type="ECO:0000256" key="7">
    <source>
        <dbReference type="ARBA" id="ARBA00023237"/>
    </source>
</evidence>
<evidence type="ECO:0000256" key="8">
    <source>
        <dbReference type="SAM" id="SignalP"/>
    </source>
</evidence>
<dbReference type="Gene3D" id="2.170.130.10">
    <property type="entry name" value="TonB-dependent receptor, plug domain"/>
    <property type="match status" value="1"/>
</dbReference>
<feature type="signal peptide" evidence="8">
    <location>
        <begin position="1"/>
        <end position="21"/>
    </location>
</feature>
<evidence type="ECO:0000256" key="2">
    <source>
        <dbReference type="ARBA" id="ARBA00022448"/>
    </source>
</evidence>
<accession>A0A538TWD3</accession>
<feature type="domain" description="TonB-dependent receptor-like beta-barrel" evidence="9">
    <location>
        <begin position="360"/>
        <end position="688"/>
    </location>
</feature>
<keyword evidence="6" id="KW-0472">Membrane</keyword>
<organism evidence="10 11">
    <name type="scientific">Eiseniibacteriota bacterium</name>
    <dbReference type="NCBI Taxonomy" id="2212470"/>
    <lineage>
        <taxon>Bacteria</taxon>
        <taxon>Candidatus Eiseniibacteriota</taxon>
    </lineage>
</organism>
<keyword evidence="2" id="KW-0813">Transport</keyword>
<dbReference type="PANTHER" id="PTHR30069">
    <property type="entry name" value="TONB-DEPENDENT OUTER MEMBRANE RECEPTOR"/>
    <property type="match status" value="1"/>
</dbReference>
<evidence type="ECO:0000256" key="1">
    <source>
        <dbReference type="ARBA" id="ARBA00004571"/>
    </source>
</evidence>
<gene>
    <name evidence="10" type="ORF">E6K80_14780</name>
</gene>
<reference evidence="10 11" key="1">
    <citation type="journal article" date="2019" name="Nat. Microbiol.">
        <title>Mediterranean grassland soil C-N compound turnover is dependent on rainfall and depth, and is mediated by genomically divergent microorganisms.</title>
        <authorList>
            <person name="Diamond S."/>
            <person name="Andeer P.F."/>
            <person name="Li Z."/>
            <person name="Crits-Christoph A."/>
            <person name="Burstein D."/>
            <person name="Anantharaman K."/>
            <person name="Lane K.R."/>
            <person name="Thomas B.C."/>
            <person name="Pan C."/>
            <person name="Northen T.R."/>
            <person name="Banfield J.F."/>
        </authorList>
    </citation>
    <scope>NUCLEOTIDE SEQUENCE [LARGE SCALE GENOMIC DNA]</scope>
    <source>
        <strain evidence="10">WS_10</strain>
    </source>
</reference>
<dbReference type="InterPro" id="IPR036942">
    <property type="entry name" value="Beta-barrel_TonB_sf"/>
</dbReference>
<comment type="caution">
    <text evidence="10">The sequence shown here is derived from an EMBL/GenBank/DDBJ whole genome shotgun (WGS) entry which is preliminary data.</text>
</comment>
<dbReference type="InterPro" id="IPR000531">
    <property type="entry name" value="Beta-barrel_TonB"/>
</dbReference>
<dbReference type="GO" id="GO:0015344">
    <property type="term" value="F:siderophore uptake transmembrane transporter activity"/>
    <property type="evidence" value="ECO:0007669"/>
    <property type="project" value="TreeGrafter"/>
</dbReference>
<sequence>MLTHALFALALAASDSSTAPAVGDTAASPRVVRRLEEVLVRASPLHDLLSSESVQIMSRQELRSLPIDHVTDAIALKAGIVAQGEELHVRGGRAGETQLVLRGLPLADARRGLPMELPLLALESIELVSGGLDAEHGGALAGVIEARTVDPGTRWAGEARGESDGGFGGRYATPTSYRRYAARVGGPVALGLGAVLAADALTDDTYLPALRTRIDRSSWHADNRLLGFAKLAPVAWPGGPTLEIFGSRVVQRPYDPIWSLDGYTTPCADPFCTSPGFSAVPLPGYSRYRAADHAVMTDEERVAAVLSAARALALGRARVAAGVTATRRLTSVGGRDDESYLDIRRAPVFGVPGSPISDPIFAYAGDDPFFQQAMSSTWMARADWDRTTDAGNRLGFGAGLSYDHVTLRELDLSTRGTGLDSLRSYDAWAPGGFAYGQGRWIYQGMVLNGGLRLGAFTAGPQAERQTFGAPAHLFWTLEPRLGIAYPTSTRDVLSFSYVRLNQPPPRDFLYENRTFISGRQPLGNPALEPSTVVSYQVALKHLYDQRRALQLAFFFRDLFGQIGARRFEVRPNVFEWRYENADEGHAEGFEVGAFLPTASGRVEVQYTFMHADGTSSLPEGFPFGTSSDRIAPIGDHPLDWDRRHSFALLGSWERPVGPPGPPPHGPIEALFHLLRGAWSLNWATRVGSPLPWTPSVRNTEATDPALINAARLEWEENTSVALRWSPALSASHLWVGLDVRNLFDFRGERAATLSGYPLPEINTIYDDDGAFRGETGLPGGAYWDNTDRRLSGDWWVRIHDPRLFNPPRLVRLSVNVPW</sequence>
<keyword evidence="5" id="KW-0798">TonB box</keyword>
<dbReference type="GO" id="GO:0009279">
    <property type="term" value="C:cell outer membrane"/>
    <property type="evidence" value="ECO:0007669"/>
    <property type="project" value="UniProtKB-SubCell"/>
</dbReference>
<dbReference type="PANTHER" id="PTHR30069:SF28">
    <property type="entry name" value="TONB-DEPENDENT RECEPTOR YNCD-RELATED"/>
    <property type="match status" value="1"/>
</dbReference>
<dbReference type="SUPFAM" id="SSF56935">
    <property type="entry name" value="Porins"/>
    <property type="match status" value="1"/>
</dbReference>
<dbReference type="InterPro" id="IPR037066">
    <property type="entry name" value="Plug_dom_sf"/>
</dbReference>
<evidence type="ECO:0000256" key="4">
    <source>
        <dbReference type="ARBA" id="ARBA00022692"/>
    </source>
</evidence>
<protein>
    <recommendedName>
        <fullName evidence="9">TonB-dependent receptor-like beta-barrel domain-containing protein</fullName>
    </recommendedName>
</protein>
<evidence type="ECO:0000313" key="10">
    <source>
        <dbReference type="EMBL" id="TMQ67901.1"/>
    </source>
</evidence>
<name>A0A538TWD3_UNCEI</name>
<dbReference type="GO" id="GO:0044718">
    <property type="term" value="P:siderophore transmembrane transport"/>
    <property type="evidence" value="ECO:0007669"/>
    <property type="project" value="TreeGrafter"/>
</dbReference>
<dbReference type="Pfam" id="PF00593">
    <property type="entry name" value="TonB_dep_Rec_b-barrel"/>
    <property type="match status" value="1"/>
</dbReference>
<dbReference type="EMBL" id="VBPA01000427">
    <property type="protein sequence ID" value="TMQ67901.1"/>
    <property type="molecule type" value="Genomic_DNA"/>
</dbReference>
<proteinExistence type="predicted"/>
<dbReference type="Proteomes" id="UP000319836">
    <property type="component" value="Unassembled WGS sequence"/>
</dbReference>
<dbReference type="AlphaFoldDB" id="A0A538TWD3"/>
<dbReference type="Gene3D" id="2.40.170.20">
    <property type="entry name" value="TonB-dependent receptor, beta-barrel domain"/>
    <property type="match status" value="1"/>
</dbReference>
<evidence type="ECO:0000256" key="6">
    <source>
        <dbReference type="ARBA" id="ARBA00023136"/>
    </source>
</evidence>
<evidence type="ECO:0000256" key="5">
    <source>
        <dbReference type="ARBA" id="ARBA00023077"/>
    </source>
</evidence>
<keyword evidence="7" id="KW-0998">Cell outer membrane</keyword>
<dbReference type="InterPro" id="IPR039426">
    <property type="entry name" value="TonB-dep_rcpt-like"/>
</dbReference>
<keyword evidence="4" id="KW-0812">Transmembrane</keyword>
<evidence type="ECO:0000259" key="9">
    <source>
        <dbReference type="Pfam" id="PF00593"/>
    </source>
</evidence>
<keyword evidence="3" id="KW-1134">Transmembrane beta strand</keyword>
<keyword evidence="8" id="KW-0732">Signal</keyword>